<dbReference type="PANTHER" id="PTHR30176">
    <property type="entry name" value="FERREDOXIN-TYPE PROTEIN NAPH"/>
    <property type="match status" value="1"/>
</dbReference>
<dbReference type="SUPFAM" id="SSF54862">
    <property type="entry name" value="4Fe-4S ferredoxins"/>
    <property type="match status" value="1"/>
</dbReference>
<keyword evidence="7" id="KW-1133">Transmembrane helix</keyword>
<dbReference type="InterPro" id="IPR017900">
    <property type="entry name" value="4Fe4S_Fe_S_CS"/>
</dbReference>
<dbReference type="GO" id="GO:0005886">
    <property type="term" value="C:plasma membrane"/>
    <property type="evidence" value="ECO:0007669"/>
    <property type="project" value="TreeGrafter"/>
</dbReference>
<keyword evidence="7" id="KW-0472">Membrane</keyword>
<dbReference type="NCBIfam" id="TIGR02745">
    <property type="entry name" value="ccoG_rdxA_fixG"/>
    <property type="match status" value="1"/>
</dbReference>
<evidence type="ECO:0000256" key="1">
    <source>
        <dbReference type="ARBA" id="ARBA00022448"/>
    </source>
</evidence>
<evidence type="ECO:0000256" key="7">
    <source>
        <dbReference type="SAM" id="Phobius"/>
    </source>
</evidence>
<dbReference type="EMBL" id="UOGA01000314">
    <property type="protein sequence ID" value="VAX25775.1"/>
    <property type="molecule type" value="Genomic_DNA"/>
</dbReference>
<keyword evidence="4" id="KW-0249">Electron transport</keyword>
<dbReference type="Pfam" id="PF13746">
    <property type="entry name" value="Fer4_18"/>
    <property type="match status" value="1"/>
</dbReference>
<feature type="transmembrane region" description="Helical" evidence="7">
    <location>
        <begin position="98"/>
        <end position="119"/>
    </location>
</feature>
<dbReference type="PANTHER" id="PTHR30176:SF3">
    <property type="entry name" value="FERREDOXIN-TYPE PROTEIN NAPH"/>
    <property type="match status" value="1"/>
</dbReference>
<feature type="transmembrane region" description="Helical" evidence="7">
    <location>
        <begin position="345"/>
        <end position="363"/>
    </location>
</feature>
<keyword evidence="2" id="KW-0004">4Fe-4S</keyword>
<proteinExistence type="predicted"/>
<dbReference type="PROSITE" id="PS51379">
    <property type="entry name" value="4FE4S_FER_2"/>
    <property type="match status" value="1"/>
</dbReference>
<keyword evidence="1" id="KW-0813">Transport</keyword>
<reference evidence="9" key="1">
    <citation type="submission" date="2018-06" db="EMBL/GenBank/DDBJ databases">
        <authorList>
            <person name="Zhirakovskaya E."/>
        </authorList>
    </citation>
    <scope>NUCLEOTIDE SEQUENCE</scope>
</reference>
<dbReference type="GO" id="GO:0051539">
    <property type="term" value="F:4 iron, 4 sulfur cluster binding"/>
    <property type="evidence" value="ECO:0007669"/>
    <property type="project" value="UniProtKB-KW"/>
</dbReference>
<accession>A0A3B1D2B6</accession>
<feature type="transmembrane region" description="Helical" evidence="7">
    <location>
        <begin position="52"/>
        <end position="69"/>
    </location>
</feature>
<evidence type="ECO:0000256" key="5">
    <source>
        <dbReference type="ARBA" id="ARBA00023004"/>
    </source>
</evidence>
<evidence type="ECO:0000313" key="9">
    <source>
        <dbReference type="EMBL" id="VAX25775.1"/>
    </source>
</evidence>
<gene>
    <name evidence="9" type="ORF">MNBD_NITROSPINAE04-2668</name>
</gene>
<dbReference type="InterPro" id="IPR017896">
    <property type="entry name" value="4Fe4S_Fe-S-bd"/>
</dbReference>
<dbReference type="GO" id="GO:0046872">
    <property type="term" value="F:metal ion binding"/>
    <property type="evidence" value="ECO:0007669"/>
    <property type="project" value="UniProtKB-KW"/>
</dbReference>
<keyword evidence="7" id="KW-0812">Transmembrane</keyword>
<protein>
    <submittedName>
        <fullName evidence="9">Type cbb3 cytochrome oxidase biogenesis protein CcoG, involved in Cu oxidation</fullName>
    </submittedName>
</protein>
<evidence type="ECO:0000256" key="3">
    <source>
        <dbReference type="ARBA" id="ARBA00022723"/>
    </source>
</evidence>
<keyword evidence="3" id="KW-0479">Metal-binding</keyword>
<keyword evidence="5" id="KW-0408">Iron</keyword>
<dbReference type="PROSITE" id="PS00198">
    <property type="entry name" value="4FE4S_FER_1"/>
    <property type="match status" value="1"/>
</dbReference>
<dbReference type="InterPro" id="IPR014116">
    <property type="entry name" value="Cyt_c_oxidase_cbb3_FixG"/>
</dbReference>
<dbReference type="Pfam" id="PF12801">
    <property type="entry name" value="Fer4_5"/>
    <property type="match status" value="1"/>
</dbReference>
<dbReference type="InterPro" id="IPR032879">
    <property type="entry name" value="FixG_C"/>
</dbReference>
<feature type="transmembrane region" description="Helical" evidence="7">
    <location>
        <begin position="206"/>
        <end position="226"/>
    </location>
</feature>
<feature type="domain" description="4Fe-4S ferredoxin-type" evidence="8">
    <location>
        <begin position="270"/>
        <end position="295"/>
    </location>
</feature>
<dbReference type="Gene3D" id="2.60.40.10">
    <property type="entry name" value="Immunoglobulins"/>
    <property type="match status" value="1"/>
</dbReference>
<dbReference type="InterPro" id="IPR013783">
    <property type="entry name" value="Ig-like_fold"/>
</dbReference>
<evidence type="ECO:0000259" key="8">
    <source>
        <dbReference type="PROSITE" id="PS51379"/>
    </source>
</evidence>
<dbReference type="Pfam" id="PF11614">
    <property type="entry name" value="FixG_C"/>
    <property type="match status" value="1"/>
</dbReference>
<sequence length="476" mass="53908">MNPANKQQSDEPVDSFEDDGLDLLYNEADYWHVNIGESKIHAKRMPGRFRRLKWMAACLYLIYFFGPYLRWGDRQAILIDIPNRKTYIFGLTFWPQDYWMLSLVLLILAIGLLFTTTIVGRAFCGYFCWQTVWVDVFTWIEEKLEGSPPARIALDAAPWSIRKIRIKTIKHLIFLFLAALTGVTFTSYFIDVRELWGYYMALEGHGYIWSVPLIFMVGCYVGVALMREQLCFWLCPYARIQGTMIDPQTIMPTYDFKRGEQRARIGKGDDKSGDCIDCNLCVAVCPTGVDIRSGQQEGCITCGLCIDACDTVMEKVNRPTGLISYLSLLGHHGEASNLWYKRGRVYTYSLIMLASLGGIVYGMTQMGGISLTVIHERQPLFTRLSDGSIQNRYLLKIVNKELKELLLTVAISGVDGVRLEKSEQMIIPAGAVKSYTLFVKAPEKSLIAGNAPLRFTVTGQGFSTDYKSAFVTPLDR</sequence>
<keyword evidence="6" id="KW-0411">Iron-sulfur</keyword>
<evidence type="ECO:0000256" key="6">
    <source>
        <dbReference type="ARBA" id="ARBA00023014"/>
    </source>
</evidence>
<dbReference type="AlphaFoldDB" id="A0A3B1D2B6"/>
<organism evidence="9">
    <name type="scientific">hydrothermal vent metagenome</name>
    <dbReference type="NCBI Taxonomy" id="652676"/>
    <lineage>
        <taxon>unclassified sequences</taxon>
        <taxon>metagenomes</taxon>
        <taxon>ecological metagenomes</taxon>
    </lineage>
</organism>
<evidence type="ECO:0000256" key="4">
    <source>
        <dbReference type="ARBA" id="ARBA00022982"/>
    </source>
</evidence>
<dbReference type="InterPro" id="IPR051684">
    <property type="entry name" value="Electron_Trans/Redox"/>
</dbReference>
<name>A0A3B1D2B6_9ZZZZ</name>
<feature type="transmembrane region" description="Helical" evidence="7">
    <location>
        <begin position="172"/>
        <end position="190"/>
    </location>
</feature>
<evidence type="ECO:0000256" key="2">
    <source>
        <dbReference type="ARBA" id="ARBA00022485"/>
    </source>
</evidence>